<dbReference type="SUPFAM" id="SSF54292">
    <property type="entry name" value="2Fe-2S ferredoxin-like"/>
    <property type="match status" value="1"/>
</dbReference>
<keyword evidence="5" id="KW-1185">Reference proteome</keyword>
<dbReference type="GO" id="GO:0051536">
    <property type="term" value="F:iron-sulfur cluster binding"/>
    <property type="evidence" value="ECO:0007669"/>
    <property type="project" value="InterPro"/>
</dbReference>
<dbReference type="AlphaFoldDB" id="A0A1E3L2Q5"/>
<dbReference type="PROSITE" id="PS51085">
    <property type="entry name" value="2FE2S_FER_2"/>
    <property type="match status" value="1"/>
</dbReference>
<sequence length="124" mass="13413">MSRTDKAQVTFLPSGKSIQVSSGTTVLTAARKAGVHIAVRCDGKAACLMCKVNIAHPYDEENQSCISTAEPAETRKLGVLIGQGVRLSCQAKVIGDLTVEVPEDRLKAAIRKQMEQQNEDLSDW</sequence>
<dbReference type="Proteomes" id="UP000094578">
    <property type="component" value="Unassembled WGS sequence"/>
</dbReference>
<dbReference type="Pfam" id="PF00111">
    <property type="entry name" value="Fer2"/>
    <property type="match status" value="1"/>
</dbReference>
<evidence type="ECO:0000313" key="4">
    <source>
        <dbReference type="EMBL" id="ODP28079.1"/>
    </source>
</evidence>
<evidence type="ECO:0000313" key="5">
    <source>
        <dbReference type="Proteomes" id="UP000094578"/>
    </source>
</evidence>
<dbReference type="PATRIC" id="fig|1886670.3.peg.2542"/>
<dbReference type="InterPro" id="IPR036010">
    <property type="entry name" value="2Fe-2S_ferredoxin-like_sf"/>
</dbReference>
<feature type="domain" description="2Fe-2S ferredoxin-type" evidence="3">
    <location>
        <begin position="7"/>
        <end position="105"/>
    </location>
</feature>
<keyword evidence="2" id="KW-0274">FAD</keyword>
<comment type="caution">
    <text evidence="4">The sequence shown here is derived from an EMBL/GenBank/DDBJ whole genome shotgun (WGS) entry which is preliminary data.</text>
</comment>
<dbReference type="InterPro" id="IPR001041">
    <property type="entry name" value="2Fe-2S_ferredoxin-type"/>
</dbReference>
<accession>A0A1E3L2Q5</accession>
<dbReference type="PANTHER" id="PTHR43644:SF1">
    <property type="entry name" value="NAD(P)H-FLAVIN REDUCTASE"/>
    <property type="match status" value="1"/>
</dbReference>
<dbReference type="STRING" id="1886670.PTI45_02497"/>
<gene>
    <name evidence="4" type="ORF">PTI45_02497</name>
</gene>
<evidence type="ECO:0000259" key="3">
    <source>
        <dbReference type="PROSITE" id="PS51085"/>
    </source>
</evidence>
<organism evidence="4 5">
    <name type="scientific">Paenibacillus nuruki</name>
    <dbReference type="NCBI Taxonomy" id="1886670"/>
    <lineage>
        <taxon>Bacteria</taxon>
        <taxon>Bacillati</taxon>
        <taxon>Bacillota</taxon>
        <taxon>Bacilli</taxon>
        <taxon>Bacillales</taxon>
        <taxon>Paenibacillaceae</taxon>
        <taxon>Paenibacillus</taxon>
    </lineage>
</organism>
<name>A0A1E3L2Q5_9BACL</name>
<dbReference type="RefSeq" id="WP_069327909.1">
    <property type="nucleotide sequence ID" value="NZ_MDER01000043.1"/>
</dbReference>
<dbReference type="InterPro" id="IPR012675">
    <property type="entry name" value="Beta-grasp_dom_sf"/>
</dbReference>
<keyword evidence="1" id="KW-0285">Flavoprotein</keyword>
<proteinExistence type="predicted"/>
<reference evidence="4 5" key="1">
    <citation type="submission" date="2016-08" db="EMBL/GenBank/DDBJ databases">
        <title>Genome sequencing of Paenibacillus sp. TI45-13ar, isolated from Korean traditional nuruk.</title>
        <authorList>
            <person name="Kim S.-J."/>
        </authorList>
    </citation>
    <scope>NUCLEOTIDE SEQUENCE [LARGE SCALE GENOMIC DNA]</scope>
    <source>
        <strain evidence="4 5">TI45-13ar</strain>
    </source>
</reference>
<dbReference type="PANTHER" id="PTHR43644">
    <property type="entry name" value="NA(+)-TRANSLOCATING NADH-QUINONE REDUCTASE SUBUNIT"/>
    <property type="match status" value="1"/>
</dbReference>
<evidence type="ECO:0000256" key="1">
    <source>
        <dbReference type="ARBA" id="ARBA00022630"/>
    </source>
</evidence>
<protein>
    <recommendedName>
        <fullName evidence="3">2Fe-2S ferredoxin-type domain-containing protein</fullName>
    </recommendedName>
</protein>
<dbReference type="CDD" id="cd00207">
    <property type="entry name" value="fer2"/>
    <property type="match status" value="1"/>
</dbReference>
<dbReference type="Gene3D" id="3.10.20.30">
    <property type="match status" value="1"/>
</dbReference>
<evidence type="ECO:0000256" key="2">
    <source>
        <dbReference type="ARBA" id="ARBA00022827"/>
    </source>
</evidence>
<dbReference type="EMBL" id="MDER01000043">
    <property type="protein sequence ID" value="ODP28079.1"/>
    <property type="molecule type" value="Genomic_DNA"/>
</dbReference>